<dbReference type="InterPro" id="IPR000157">
    <property type="entry name" value="TIR_dom"/>
</dbReference>
<proteinExistence type="predicted"/>
<dbReference type="InterPro" id="IPR002182">
    <property type="entry name" value="NB-ARC"/>
</dbReference>
<name>A0A816MCQ6_BRANA</name>
<dbReference type="GO" id="GO:0006952">
    <property type="term" value="P:defense response"/>
    <property type="evidence" value="ECO:0007669"/>
    <property type="project" value="UniProtKB-KW"/>
</dbReference>
<dbReference type="SMR" id="A0A816MCQ6"/>
<dbReference type="Gene3D" id="3.40.50.10140">
    <property type="entry name" value="Toll/interleukin-1 receptor homology (TIR) domain"/>
    <property type="match status" value="1"/>
</dbReference>
<dbReference type="InterPro" id="IPR032675">
    <property type="entry name" value="LRR_dom_sf"/>
</dbReference>
<dbReference type="InterPro" id="IPR042197">
    <property type="entry name" value="Apaf_helical"/>
</dbReference>
<dbReference type="Proteomes" id="UP001295469">
    <property type="component" value="Chromosome C07"/>
</dbReference>
<dbReference type="SUPFAM" id="SSF52058">
    <property type="entry name" value="L domain-like"/>
    <property type="match status" value="1"/>
</dbReference>
<dbReference type="PROSITE" id="PS50104">
    <property type="entry name" value="TIR"/>
    <property type="match status" value="1"/>
</dbReference>
<protein>
    <submittedName>
        <fullName evidence="5">(rape) hypothetical protein</fullName>
    </submittedName>
</protein>
<dbReference type="PANTHER" id="PTHR11017">
    <property type="entry name" value="LEUCINE-RICH REPEAT-CONTAINING PROTEIN"/>
    <property type="match status" value="1"/>
</dbReference>
<dbReference type="GO" id="GO:0043531">
    <property type="term" value="F:ADP binding"/>
    <property type="evidence" value="ECO:0007669"/>
    <property type="project" value="InterPro"/>
</dbReference>
<dbReference type="Pfam" id="PF23282">
    <property type="entry name" value="WHD_ROQ1"/>
    <property type="match status" value="1"/>
</dbReference>
<dbReference type="SMART" id="SM00255">
    <property type="entry name" value="TIR"/>
    <property type="match status" value="1"/>
</dbReference>
<dbReference type="InterPro" id="IPR011713">
    <property type="entry name" value="Leu-rich_rpt_3"/>
</dbReference>
<organism evidence="5">
    <name type="scientific">Brassica napus</name>
    <name type="common">Rape</name>
    <dbReference type="NCBI Taxonomy" id="3708"/>
    <lineage>
        <taxon>Eukaryota</taxon>
        <taxon>Viridiplantae</taxon>
        <taxon>Streptophyta</taxon>
        <taxon>Embryophyta</taxon>
        <taxon>Tracheophyta</taxon>
        <taxon>Spermatophyta</taxon>
        <taxon>Magnoliopsida</taxon>
        <taxon>eudicotyledons</taxon>
        <taxon>Gunneridae</taxon>
        <taxon>Pentapetalae</taxon>
        <taxon>rosids</taxon>
        <taxon>malvids</taxon>
        <taxon>Brassicales</taxon>
        <taxon>Brassicaceae</taxon>
        <taxon>Brassiceae</taxon>
        <taxon>Brassica</taxon>
    </lineage>
</organism>
<dbReference type="InterPro" id="IPR044974">
    <property type="entry name" value="Disease_R_plants"/>
</dbReference>
<dbReference type="Pfam" id="PF07725">
    <property type="entry name" value="LRR_3"/>
    <property type="match status" value="1"/>
</dbReference>
<reference evidence="5" key="1">
    <citation type="submission" date="2021-01" db="EMBL/GenBank/DDBJ databases">
        <authorList>
            <consortium name="Genoscope - CEA"/>
            <person name="William W."/>
        </authorList>
    </citation>
    <scope>NUCLEOTIDE SEQUENCE</scope>
</reference>
<evidence type="ECO:0000256" key="1">
    <source>
        <dbReference type="ARBA" id="ARBA00022614"/>
    </source>
</evidence>
<sequence>METSSVNQHDVFIHFSLEEFRYSFASHLSAAFSRSSISVFVAEDTSGAAVTSNTDFQLPDATQSAIEGTKFIVVVFSKKDAFSPLFLETLVKFLERRKDGLVVVIPVFYGDVTLSMIEQKMESFGEAFSNHLQGRWRNGLIEAANLRGHKSSDQRNDSELVDEIVADVREKLYPTGTIGFYSRFLGIENLLRKQSHDIYRLGVWGTPGVGKTTIAQTAFNLMSQDFEAHCFLEDFHVNFEEKGLYKLREEHFIEKLKRTTVLIVLDDVRNPMEAESFLGGYDCFGLASLIIIISRDKQILYQCQVQGFFEVTSLNKKEGLQLFNQFAFPEKEPSDSNLVEVSKKVVEYANGNRAALCSYGRALKERAKPEEMEVEFEKIKRHPPQEIMDVFKSSYDTLTDHERNIFLDIACFFKDEKLDYILRILEGCGFFPHVGVDRLVDRSLLMISENKKVKMHNLIQDVGREIAKTENSHIARMWEPSSIKPLLEDDEPKETEFIEGIFLDTTNINVFVNPNAFENMYNLRLLKIYSSSSEPSQELYLPKGLESLPYELTLLHWEYYPLQSLPQDFDPSHLVEINLPYSQLQYLWTGTKVNAIVFFCSLLHLWNYFVFHFVLQSLGKLKIINLSHSQKLVEVDELSRACSLKEIVLKGCTTLERTPRIDQLKNLELLDLSCCTRIKRTEVIEMIKPLDTGGLREIESGSMVFST</sequence>
<dbReference type="Gene3D" id="3.40.50.300">
    <property type="entry name" value="P-loop containing nucleotide triphosphate hydrolases"/>
    <property type="match status" value="1"/>
</dbReference>
<dbReference type="EMBL" id="HG994371">
    <property type="protein sequence ID" value="CAF1990941.1"/>
    <property type="molecule type" value="Genomic_DNA"/>
</dbReference>
<dbReference type="OrthoDB" id="1357022at2759"/>
<evidence type="ECO:0000313" key="5">
    <source>
        <dbReference type="EMBL" id="CAF1990941.1"/>
    </source>
</evidence>
<keyword evidence="1" id="KW-0433">Leucine-rich repeat</keyword>
<dbReference type="PRINTS" id="PR00364">
    <property type="entry name" value="DISEASERSIST"/>
</dbReference>
<dbReference type="Pfam" id="PF01582">
    <property type="entry name" value="TIR"/>
    <property type="match status" value="1"/>
</dbReference>
<dbReference type="Pfam" id="PF00931">
    <property type="entry name" value="NB-ARC"/>
    <property type="match status" value="1"/>
</dbReference>
<dbReference type="InterPro" id="IPR058192">
    <property type="entry name" value="WHD_ROQ1-like"/>
</dbReference>
<dbReference type="Gene3D" id="3.80.10.10">
    <property type="entry name" value="Ribonuclease Inhibitor"/>
    <property type="match status" value="1"/>
</dbReference>
<dbReference type="PANTHER" id="PTHR11017:SF479">
    <property type="entry name" value="DISEASE RESISTANCE PROTEIN (TIR-NBS-LRR CLASS) FAMILY"/>
    <property type="match status" value="1"/>
</dbReference>
<dbReference type="SUPFAM" id="SSF52200">
    <property type="entry name" value="Toll/Interleukin receptor TIR domain"/>
    <property type="match status" value="1"/>
</dbReference>
<evidence type="ECO:0000256" key="2">
    <source>
        <dbReference type="ARBA" id="ARBA00022737"/>
    </source>
</evidence>
<dbReference type="InterPro" id="IPR035897">
    <property type="entry name" value="Toll_tir_struct_dom_sf"/>
</dbReference>
<feature type="domain" description="TIR" evidence="4">
    <location>
        <begin position="7"/>
        <end position="172"/>
    </location>
</feature>
<evidence type="ECO:0000256" key="3">
    <source>
        <dbReference type="ARBA" id="ARBA00022821"/>
    </source>
</evidence>
<dbReference type="InterPro" id="IPR036390">
    <property type="entry name" value="WH_DNA-bd_sf"/>
</dbReference>
<dbReference type="GO" id="GO:0007165">
    <property type="term" value="P:signal transduction"/>
    <property type="evidence" value="ECO:0007669"/>
    <property type="project" value="InterPro"/>
</dbReference>
<gene>
    <name evidence="5" type="ORF">DARMORV10_C07P28030.1</name>
</gene>
<dbReference type="SUPFAM" id="SSF46785">
    <property type="entry name" value="Winged helix' DNA-binding domain"/>
    <property type="match status" value="1"/>
</dbReference>
<keyword evidence="3" id="KW-0611">Plant defense</keyword>
<dbReference type="AlphaFoldDB" id="A0A816MCQ6"/>
<keyword evidence="2" id="KW-0677">Repeat</keyword>
<evidence type="ECO:0000259" key="4">
    <source>
        <dbReference type="PROSITE" id="PS50104"/>
    </source>
</evidence>
<dbReference type="SUPFAM" id="SSF52540">
    <property type="entry name" value="P-loop containing nucleoside triphosphate hydrolases"/>
    <property type="match status" value="1"/>
</dbReference>
<dbReference type="Gene3D" id="1.10.8.430">
    <property type="entry name" value="Helical domain of apoptotic protease-activating factors"/>
    <property type="match status" value="1"/>
</dbReference>
<dbReference type="InterPro" id="IPR027417">
    <property type="entry name" value="P-loop_NTPase"/>
</dbReference>
<accession>A0A816MCQ6</accession>